<dbReference type="EMBL" id="DLUG01000147">
    <property type="protein sequence ID" value="DAB36324.1"/>
    <property type="molecule type" value="Genomic_DNA"/>
</dbReference>
<dbReference type="SUPFAM" id="SSF47413">
    <property type="entry name" value="lambda repressor-like DNA-binding domains"/>
    <property type="match status" value="1"/>
</dbReference>
<dbReference type="InterPro" id="IPR010982">
    <property type="entry name" value="Lambda_DNA-bd_dom_sf"/>
</dbReference>
<organism evidence="2 3">
    <name type="scientific">Sulfurospirillum cavolei</name>
    <dbReference type="NCBI Taxonomy" id="366522"/>
    <lineage>
        <taxon>Bacteria</taxon>
        <taxon>Pseudomonadati</taxon>
        <taxon>Campylobacterota</taxon>
        <taxon>Epsilonproteobacteria</taxon>
        <taxon>Campylobacterales</taxon>
        <taxon>Sulfurospirillaceae</taxon>
        <taxon>Sulfurospirillum</taxon>
    </lineage>
</organism>
<evidence type="ECO:0000313" key="2">
    <source>
        <dbReference type="EMBL" id="DAB36324.1"/>
    </source>
</evidence>
<dbReference type="STRING" id="366522.GCA_001548055_01492"/>
<sequence>MRAFFLSVGRRIQAIRKKKGISQLELSNMLGFKSTSLIAGAESGYHNIKFSLEHLYKISKALNVSIKEFFDFE</sequence>
<dbReference type="AlphaFoldDB" id="A0A2D3WF31"/>
<dbReference type="Pfam" id="PF01381">
    <property type="entry name" value="HTH_3"/>
    <property type="match status" value="1"/>
</dbReference>
<feature type="domain" description="HTH cro/C1-type" evidence="1">
    <location>
        <begin position="12"/>
        <end position="69"/>
    </location>
</feature>
<accession>A0A2D3WF31</accession>
<comment type="caution">
    <text evidence="2">The sequence shown here is derived from an EMBL/GenBank/DDBJ whole genome shotgun (WGS) entry which is preliminary data.</text>
</comment>
<gene>
    <name evidence="2" type="ORF">CFH80_05500</name>
</gene>
<name>A0A2D3WF31_9BACT</name>
<dbReference type="Proteomes" id="UP000231638">
    <property type="component" value="Unassembled WGS sequence"/>
</dbReference>
<proteinExistence type="predicted"/>
<dbReference type="InterPro" id="IPR001387">
    <property type="entry name" value="Cro/C1-type_HTH"/>
</dbReference>
<dbReference type="SMART" id="SM00530">
    <property type="entry name" value="HTH_XRE"/>
    <property type="match status" value="1"/>
</dbReference>
<dbReference type="CDD" id="cd00093">
    <property type="entry name" value="HTH_XRE"/>
    <property type="match status" value="1"/>
</dbReference>
<evidence type="ECO:0000313" key="3">
    <source>
        <dbReference type="Proteomes" id="UP000231638"/>
    </source>
</evidence>
<dbReference type="GO" id="GO:0003677">
    <property type="term" value="F:DNA binding"/>
    <property type="evidence" value="ECO:0007669"/>
    <property type="project" value="InterPro"/>
</dbReference>
<dbReference type="Gene3D" id="1.10.260.40">
    <property type="entry name" value="lambda repressor-like DNA-binding domains"/>
    <property type="match status" value="1"/>
</dbReference>
<dbReference type="PROSITE" id="PS50943">
    <property type="entry name" value="HTH_CROC1"/>
    <property type="match status" value="1"/>
</dbReference>
<evidence type="ECO:0000259" key="1">
    <source>
        <dbReference type="PROSITE" id="PS50943"/>
    </source>
</evidence>
<protein>
    <submittedName>
        <fullName evidence="2">XRE family transcriptional regulator</fullName>
    </submittedName>
</protein>
<reference evidence="2 3" key="1">
    <citation type="journal article" date="2017" name="Front. Microbiol.">
        <title>Comparative Genomic Analysis of the Class Epsilonproteobacteria and Proposed Reclassification to Epsilonbacteraeota (phyl. nov.).</title>
        <authorList>
            <person name="Waite D.W."/>
            <person name="Vanwonterghem I."/>
            <person name="Rinke C."/>
            <person name="Parks D.H."/>
            <person name="Zhang Y."/>
            <person name="Takai K."/>
            <person name="Sievert S.M."/>
            <person name="Simon J."/>
            <person name="Campbell B.J."/>
            <person name="Hanson T.E."/>
            <person name="Woyke T."/>
            <person name="Klotz M.G."/>
            <person name="Hugenholtz P."/>
        </authorList>
    </citation>
    <scope>NUCLEOTIDE SEQUENCE [LARGE SCALE GENOMIC DNA]</scope>
    <source>
        <strain evidence="2">UBA11420</strain>
    </source>
</reference>